<evidence type="ECO:0000256" key="2">
    <source>
        <dbReference type="SAM" id="MobiDB-lite"/>
    </source>
</evidence>
<evidence type="ECO:0000313" key="3">
    <source>
        <dbReference type="EMBL" id="GLI02092.1"/>
    </source>
</evidence>
<name>A0ABQ5R7E8_9ACTN</name>
<protein>
    <submittedName>
        <fullName evidence="3">Hydrolase</fullName>
    </submittedName>
</protein>
<dbReference type="EMBL" id="BSDI01000054">
    <property type="protein sequence ID" value="GLI02092.1"/>
    <property type="molecule type" value="Genomic_DNA"/>
</dbReference>
<sequence length="286" mass="30936">MTGFGAITTVVFDADETLVDLRPAVDGALVAVLDEMRRLTPAAAEVSATNLESDWELVFPAMRAEPVTEIRRAALRRSLARAGLESELDRIAELFFARRFELSRPFDDVLPALAALRPSYAVGLASNGNSHADRCGLRGEFAFEVYAHVGGLPKKPAPEFFAAVVAAAGTDPGSVVHVGDSWEHDVVAARRAGMRAVWLNRSRRPRPAGDAPDAEIRSLAELPKLLCGCRPFDLMLTEPSTRGNHGEQTPYGGLRRYRDSVGPRGHSADRPVERGPGEHDRLHGGG</sequence>
<dbReference type="Gene3D" id="3.40.50.1000">
    <property type="entry name" value="HAD superfamily/HAD-like"/>
    <property type="match status" value="1"/>
</dbReference>
<organism evidence="3 4">
    <name type="scientific">Phytohabitans aurantiacus</name>
    <dbReference type="NCBI Taxonomy" id="3016789"/>
    <lineage>
        <taxon>Bacteria</taxon>
        <taxon>Bacillati</taxon>
        <taxon>Actinomycetota</taxon>
        <taxon>Actinomycetes</taxon>
        <taxon>Micromonosporales</taxon>
        <taxon>Micromonosporaceae</taxon>
    </lineage>
</organism>
<keyword evidence="4" id="KW-1185">Reference proteome</keyword>
<comment type="caution">
    <text evidence="3">The sequence shown here is derived from an EMBL/GenBank/DDBJ whole genome shotgun (WGS) entry which is preliminary data.</text>
</comment>
<dbReference type="PANTHER" id="PTHR43316">
    <property type="entry name" value="HYDROLASE, HALOACID DELAHOGENASE-RELATED"/>
    <property type="match status" value="1"/>
</dbReference>
<dbReference type="SUPFAM" id="SSF56784">
    <property type="entry name" value="HAD-like"/>
    <property type="match status" value="1"/>
</dbReference>
<feature type="compositionally biased region" description="Basic and acidic residues" evidence="2">
    <location>
        <begin position="256"/>
        <end position="286"/>
    </location>
</feature>
<dbReference type="InterPro" id="IPR051540">
    <property type="entry name" value="S-2-haloacid_dehalogenase"/>
</dbReference>
<dbReference type="SFLD" id="SFLDS00003">
    <property type="entry name" value="Haloacid_Dehalogenase"/>
    <property type="match status" value="1"/>
</dbReference>
<gene>
    <name evidence="3" type="ORF">Pa4123_73700</name>
</gene>
<dbReference type="Gene3D" id="1.20.120.1600">
    <property type="match status" value="1"/>
</dbReference>
<dbReference type="GO" id="GO:0016787">
    <property type="term" value="F:hydrolase activity"/>
    <property type="evidence" value="ECO:0007669"/>
    <property type="project" value="UniProtKB-KW"/>
</dbReference>
<feature type="region of interest" description="Disordered" evidence="2">
    <location>
        <begin position="237"/>
        <end position="286"/>
    </location>
</feature>
<dbReference type="NCBIfam" id="TIGR01549">
    <property type="entry name" value="HAD-SF-IA-v1"/>
    <property type="match status" value="1"/>
</dbReference>
<proteinExistence type="predicted"/>
<dbReference type="NCBIfam" id="TIGR01509">
    <property type="entry name" value="HAD-SF-IA-v3"/>
    <property type="match status" value="1"/>
</dbReference>
<dbReference type="Proteomes" id="UP001144280">
    <property type="component" value="Unassembled WGS sequence"/>
</dbReference>
<dbReference type="Pfam" id="PF00702">
    <property type="entry name" value="Hydrolase"/>
    <property type="match status" value="1"/>
</dbReference>
<dbReference type="SFLD" id="SFLDG01129">
    <property type="entry name" value="C1.5:_HAD__Beta-PGM__Phosphata"/>
    <property type="match status" value="1"/>
</dbReference>
<dbReference type="InterPro" id="IPR023214">
    <property type="entry name" value="HAD_sf"/>
</dbReference>
<reference evidence="3" key="1">
    <citation type="submission" date="2022-12" db="EMBL/GenBank/DDBJ databases">
        <title>New Phytohabitans aurantiacus sp. RD004123 nov., an actinomycete isolated from soil.</title>
        <authorList>
            <person name="Triningsih D.W."/>
            <person name="Harunari E."/>
            <person name="Igarashi Y."/>
        </authorList>
    </citation>
    <scope>NUCLEOTIDE SEQUENCE</scope>
    <source>
        <strain evidence="3">RD004123</strain>
    </source>
</reference>
<accession>A0ABQ5R7E8</accession>
<feature type="compositionally biased region" description="Polar residues" evidence="2">
    <location>
        <begin position="238"/>
        <end position="247"/>
    </location>
</feature>
<dbReference type="InterPro" id="IPR036412">
    <property type="entry name" value="HAD-like_sf"/>
</dbReference>
<evidence type="ECO:0000313" key="4">
    <source>
        <dbReference type="Proteomes" id="UP001144280"/>
    </source>
</evidence>
<keyword evidence="1 3" id="KW-0378">Hydrolase</keyword>
<dbReference type="InterPro" id="IPR006439">
    <property type="entry name" value="HAD-SF_hydro_IA"/>
</dbReference>
<evidence type="ECO:0000256" key="1">
    <source>
        <dbReference type="ARBA" id="ARBA00022801"/>
    </source>
</evidence>